<dbReference type="InterPro" id="IPR036249">
    <property type="entry name" value="Thioredoxin-like_sf"/>
</dbReference>
<keyword evidence="6" id="KW-1185">Reference proteome</keyword>
<dbReference type="EMBL" id="RJUF01000009">
    <property type="protein sequence ID" value="MCP9762401.1"/>
    <property type="molecule type" value="Genomic_DNA"/>
</dbReference>
<feature type="domain" description="Thioredoxin" evidence="4">
    <location>
        <begin position="3"/>
        <end position="153"/>
    </location>
</feature>
<dbReference type="Proteomes" id="UP001204144">
    <property type="component" value="Unassembled WGS sequence"/>
</dbReference>
<dbReference type="PROSITE" id="PS51352">
    <property type="entry name" value="THIOREDOXIN_2"/>
    <property type="match status" value="1"/>
</dbReference>
<accession>A0AAE3H1N0</accession>
<dbReference type="InterPro" id="IPR000866">
    <property type="entry name" value="AhpC/TSA"/>
</dbReference>
<feature type="active site" description="Cysteine sulfenic acid (-SOH) intermediate; for peroxidase activity" evidence="3">
    <location>
        <position position="45"/>
    </location>
</feature>
<dbReference type="AlphaFoldDB" id="A0AAE3H1N0"/>
<evidence type="ECO:0000313" key="6">
    <source>
        <dbReference type="Proteomes" id="UP001204144"/>
    </source>
</evidence>
<dbReference type="GO" id="GO:0016209">
    <property type="term" value="F:antioxidant activity"/>
    <property type="evidence" value="ECO:0007669"/>
    <property type="project" value="InterPro"/>
</dbReference>
<evidence type="ECO:0000256" key="3">
    <source>
        <dbReference type="PIRSR" id="PIRSR000239-1"/>
    </source>
</evidence>
<dbReference type="InterPro" id="IPR024706">
    <property type="entry name" value="Peroxiredoxin_AhpC-typ"/>
</dbReference>
<keyword evidence="1" id="KW-0560">Oxidoreductase</keyword>
<evidence type="ECO:0000259" key="4">
    <source>
        <dbReference type="PROSITE" id="PS51352"/>
    </source>
</evidence>
<protein>
    <submittedName>
        <fullName evidence="5">Peroxiredoxin</fullName>
    </submittedName>
</protein>
<gene>
    <name evidence="5" type="ORF">EGI31_05505</name>
</gene>
<dbReference type="Gene3D" id="3.40.30.10">
    <property type="entry name" value="Glutaredoxin"/>
    <property type="match status" value="1"/>
</dbReference>
<proteinExistence type="predicted"/>
<dbReference type="InterPro" id="IPR050455">
    <property type="entry name" value="Tpx_Peroxidase_subfamily"/>
</dbReference>
<dbReference type="PANTHER" id="PTHR43110">
    <property type="entry name" value="THIOL PEROXIDASE"/>
    <property type="match status" value="1"/>
</dbReference>
<dbReference type="SUPFAM" id="SSF52833">
    <property type="entry name" value="Thioredoxin-like"/>
    <property type="match status" value="1"/>
</dbReference>
<reference evidence="5 6" key="1">
    <citation type="submission" date="2018-11" db="EMBL/GenBank/DDBJ databases">
        <title>Novel bacteria species description.</title>
        <authorList>
            <person name="Han J.-H."/>
        </authorList>
    </citation>
    <scope>NUCLEOTIDE SEQUENCE [LARGE SCALE GENOMIC DNA]</scope>
    <source>
        <strain evidence="5 6">KCTC23259</strain>
    </source>
</reference>
<name>A0AAE3H1N0_9BACT</name>
<dbReference type="GO" id="GO:0016491">
    <property type="term" value="F:oxidoreductase activity"/>
    <property type="evidence" value="ECO:0007669"/>
    <property type="project" value="UniProtKB-KW"/>
</dbReference>
<dbReference type="Pfam" id="PF00578">
    <property type="entry name" value="AhpC-TSA"/>
    <property type="match status" value="1"/>
</dbReference>
<comment type="caution">
    <text evidence="5">The sequence shown here is derived from an EMBL/GenBank/DDBJ whole genome shotgun (WGS) entry which is preliminary data.</text>
</comment>
<organism evidence="5 6">
    <name type="scientific">Lacihabitans soyangensis</name>
    <dbReference type="NCBI Taxonomy" id="869394"/>
    <lineage>
        <taxon>Bacteria</taxon>
        <taxon>Pseudomonadati</taxon>
        <taxon>Bacteroidota</taxon>
        <taxon>Cytophagia</taxon>
        <taxon>Cytophagales</taxon>
        <taxon>Leadbetterellaceae</taxon>
        <taxon>Lacihabitans</taxon>
    </lineage>
</organism>
<dbReference type="PANTHER" id="PTHR43110:SF1">
    <property type="entry name" value="THIOL PEROXIDASE"/>
    <property type="match status" value="1"/>
</dbReference>
<sequence length="153" mass="16450">MTLKIGDVAPDFTLISTEKTPVSLSDYKGKKVVVLFFPMAFTGVCTTELCSLRDDIATYSSLNAEILAISVDSPFTLGKFKEDQKLPFPLLSDFNKTASTAYGAIYEEFVLGLKGVSKRSAFVVNADGTLAYAEVLESAGDLPNFDNVKAALA</sequence>
<evidence type="ECO:0000256" key="1">
    <source>
        <dbReference type="ARBA" id="ARBA00023002"/>
    </source>
</evidence>
<evidence type="ECO:0000313" key="5">
    <source>
        <dbReference type="EMBL" id="MCP9762401.1"/>
    </source>
</evidence>
<evidence type="ECO:0000256" key="2">
    <source>
        <dbReference type="ARBA" id="ARBA00023284"/>
    </source>
</evidence>
<dbReference type="RefSeq" id="WP_255036165.1">
    <property type="nucleotide sequence ID" value="NZ_RJUF01000009.1"/>
</dbReference>
<dbReference type="InterPro" id="IPR013766">
    <property type="entry name" value="Thioredoxin_domain"/>
</dbReference>
<keyword evidence="2" id="KW-0676">Redox-active center</keyword>
<dbReference type="PIRSF" id="PIRSF000239">
    <property type="entry name" value="AHPC"/>
    <property type="match status" value="1"/>
</dbReference>